<evidence type="ECO:0000259" key="6">
    <source>
        <dbReference type="Pfam" id="PF04055"/>
    </source>
</evidence>
<keyword evidence="4" id="KW-0408">Iron</keyword>
<keyword evidence="5" id="KW-0411">Iron-sulfur</keyword>
<comment type="cofactor">
    <cofactor evidence="1">
        <name>[4Fe-4S] cluster</name>
        <dbReference type="ChEBI" id="CHEBI:49883"/>
    </cofactor>
</comment>
<dbReference type="PANTHER" id="PTHR43273">
    <property type="entry name" value="ANAEROBIC SULFATASE-MATURATING ENZYME HOMOLOG ASLB-RELATED"/>
    <property type="match status" value="1"/>
</dbReference>
<name>A0ABY4SQ29_9CAUL</name>
<dbReference type="SFLD" id="SFLDS00029">
    <property type="entry name" value="Radical_SAM"/>
    <property type="match status" value="1"/>
</dbReference>
<evidence type="ECO:0000313" key="7">
    <source>
        <dbReference type="EMBL" id="URI15826.1"/>
    </source>
</evidence>
<dbReference type="Gene3D" id="3.20.20.70">
    <property type="entry name" value="Aldolase class I"/>
    <property type="match status" value="1"/>
</dbReference>
<evidence type="ECO:0000256" key="3">
    <source>
        <dbReference type="ARBA" id="ARBA00022723"/>
    </source>
</evidence>
<dbReference type="SUPFAM" id="SSF102114">
    <property type="entry name" value="Radical SAM enzymes"/>
    <property type="match status" value="1"/>
</dbReference>
<gene>
    <name evidence="7" type="ORF">M8231_02190</name>
</gene>
<proteinExistence type="predicted"/>
<dbReference type="InterPro" id="IPR023867">
    <property type="entry name" value="Sulphatase_maturase_rSAM"/>
</dbReference>
<dbReference type="InterPro" id="IPR058240">
    <property type="entry name" value="rSAM_sf"/>
</dbReference>
<organism evidence="7 8">
    <name type="scientific">Brevundimonas albigilva</name>
    <dbReference type="NCBI Taxonomy" id="1312364"/>
    <lineage>
        <taxon>Bacteria</taxon>
        <taxon>Pseudomonadati</taxon>
        <taxon>Pseudomonadota</taxon>
        <taxon>Alphaproteobacteria</taxon>
        <taxon>Caulobacterales</taxon>
        <taxon>Caulobacteraceae</taxon>
        <taxon>Brevundimonas</taxon>
    </lineage>
</organism>
<evidence type="ECO:0000256" key="1">
    <source>
        <dbReference type="ARBA" id="ARBA00001966"/>
    </source>
</evidence>
<evidence type="ECO:0000256" key="4">
    <source>
        <dbReference type="ARBA" id="ARBA00023004"/>
    </source>
</evidence>
<dbReference type="Proteomes" id="UP001055429">
    <property type="component" value="Chromosome"/>
</dbReference>
<evidence type="ECO:0000313" key="8">
    <source>
        <dbReference type="Proteomes" id="UP001055429"/>
    </source>
</evidence>
<reference evidence="7" key="1">
    <citation type="submission" date="2022-05" db="EMBL/GenBank/DDBJ databases">
        <title>Brevundimonas albigilva TT17 genome sequence.</title>
        <authorList>
            <person name="Lee K."/>
            <person name="Son H."/>
        </authorList>
    </citation>
    <scope>NUCLEOTIDE SEQUENCE</scope>
    <source>
        <strain evidence="7">TT17</strain>
    </source>
</reference>
<feature type="domain" description="Radical SAM core" evidence="6">
    <location>
        <begin position="28"/>
        <end position="185"/>
    </location>
</feature>
<dbReference type="InterPro" id="IPR013785">
    <property type="entry name" value="Aldolase_TIM"/>
</dbReference>
<dbReference type="PANTHER" id="PTHR43273:SF8">
    <property type="entry name" value="RADICAL SAM DOMAIN PROTEIN"/>
    <property type="match status" value="1"/>
</dbReference>
<keyword evidence="2" id="KW-0949">S-adenosyl-L-methionine</keyword>
<dbReference type="Pfam" id="PF04055">
    <property type="entry name" value="Radical_SAM"/>
    <property type="match status" value="1"/>
</dbReference>
<dbReference type="EMBL" id="CP097649">
    <property type="protein sequence ID" value="URI15826.1"/>
    <property type="molecule type" value="Genomic_DNA"/>
</dbReference>
<protein>
    <recommendedName>
        <fullName evidence="6">Radical SAM core domain-containing protein</fullName>
    </recommendedName>
</protein>
<dbReference type="SFLD" id="SFLDG01386">
    <property type="entry name" value="main_SPASM_domain-containing"/>
    <property type="match status" value="1"/>
</dbReference>
<accession>A0ABY4SQ29</accession>
<sequence>MQAVLEDCTPPSKLRLRESTSLEVVFKIQETCNLNCTYCYMYNLGNDLHKVVPKFASLETCVAVADFMADELLAHDLSSARLVLHGGEPMLMPAHRFAERMEAIWARLSERLPASLLGRVGFGMQTNATLVSDAWIDQLARWKINIGVSIDGPAWLNDRRRQDHHGLGSHAAALAGIRRLQEAVRAGSLPGVGGLCVIDPAADGAELYRYLSREVGLRSFDLLLPFMTWETHDPNVVAGVGRFLRQAFLAWREDEFAARVRIFERAMKVLRHRGANAADVDEVAVGHMIVIVESDGSISPEETLRETTKERVTSRRVTTSRMRDLLEDEVFAHVLLADRTWATECRGCVLLENCRSGHGLGRIGQRFSGTDYQRKTVYCDAFQEVFVGAAALLTDGGKSFDRLAAPHLANEADLAGVST</sequence>
<dbReference type="RefSeq" id="WP_157004450.1">
    <property type="nucleotide sequence ID" value="NZ_CP097649.1"/>
</dbReference>
<dbReference type="SFLD" id="SFLDG01072">
    <property type="entry name" value="dehydrogenase_like"/>
    <property type="match status" value="1"/>
</dbReference>
<evidence type="ECO:0000256" key="5">
    <source>
        <dbReference type="ARBA" id="ARBA00023014"/>
    </source>
</evidence>
<dbReference type="CDD" id="cd01335">
    <property type="entry name" value="Radical_SAM"/>
    <property type="match status" value="1"/>
</dbReference>
<evidence type="ECO:0000256" key="2">
    <source>
        <dbReference type="ARBA" id="ARBA00022691"/>
    </source>
</evidence>
<keyword evidence="3" id="KW-0479">Metal-binding</keyword>
<dbReference type="InterPro" id="IPR007197">
    <property type="entry name" value="rSAM"/>
</dbReference>
<dbReference type="SFLD" id="SFLDG01067">
    <property type="entry name" value="SPASM/twitch_domain_containing"/>
    <property type="match status" value="1"/>
</dbReference>
<keyword evidence="8" id="KW-1185">Reference proteome</keyword>